<dbReference type="PROSITE" id="PS51186">
    <property type="entry name" value="GNAT"/>
    <property type="match status" value="1"/>
</dbReference>
<comment type="caution">
    <text evidence="2">The sequence shown here is derived from an EMBL/GenBank/DDBJ whole genome shotgun (WGS) entry which is preliminary data.</text>
</comment>
<dbReference type="Pfam" id="PF00583">
    <property type="entry name" value="Acetyltransf_1"/>
    <property type="match status" value="1"/>
</dbReference>
<reference evidence="2" key="1">
    <citation type="submission" date="2022-05" db="EMBL/GenBank/DDBJ databases">
        <title>Schlegelella sp. nov., isolated from mangrove soil.</title>
        <authorList>
            <person name="Liu Y."/>
            <person name="Ge X."/>
            <person name="Liu W."/>
        </authorList>
    </citation>
    <scope>NUCLEOTIDE SEQUENCE</scope>
    <source>
        <strain evidence="2">S2-27</strain>
    </source>
</reference>
<dbReference type="InterPro" id="IPR052523">
    <property type="entry name" value="Trichothecene_AcTrans"/>
</dbReference>
<dbReference type="InterPro" id="IPR000182">
    <property type="entry name" value="GNAT_dom"/>
</dbReference>
<name>A0ABT0YMT5_9BURK</name>
<evidence type="ECO:0000313" key="3">
    <source>
        <dbReference type="Proteomes" id="UP001165541"/>
    </source>
</evidence>
<evidence type="ECO:0000259" key="1">
    <source>
        <dbReference type="PROSITE" id="PS51186"/>
    </source>
</evidence>
<dbReference type="Proteomes" id="UP001165541">
    <property type="component" value="Unassembled WGS sequence"/>
</dbReference>
<protein>
    <submittedName>
        <fullName evidence="2">GNAT family N-acetyltransferase</fullName>
        <ecNumber evidence="2">2.3.1.-</ecNumber>
    </submittedName>
</protein>
<keyword evidence="3" id="KW-1185">Reference proteome</keyword>
<dbReference type="PANTHER" id="PTHR42791">
    <property type="entry name" value="GNAT FAMILY ACETYLTRANSFERASE"/>
    <property type="match status" value="1"/>
</dbReference>
<dbReference type="RefSeq" id="WP_251778165.1">
    <property type="nucleotide sequence ID" value="NZ_JAMKFE010000005.1"/>
</dbReference>
<feature type="domain" description="N-acetyltransferase" evidence="1">
    <location>
        <begin position="3"/>
        <end position="193"/>
    </location>
</feature>
<dbReference type="GO" id="GO:0016746">
    <property type="term" value="F:acyltransferase activity"/>
    <property type="evidence" value="ECO:0007669"/>
    <property type="project" value="UniProtKB-KW"/>
</dbReference>
<dbReference type="InterPro" id="IPR016181">
    <property type="entry name" value="Acyl_CoA_acyltransferase"/>
</dbReference>
<dbReference type="EMBL" id="JAMKFE010000005">
    <property type="protein sequence ID" value="MCM5679963.1"/>
    <property type="molecule type" value="Genomic_DNA"/>
</dbReference>
<dbReference type="Gene3D" id="3.40.630.30">
    <property type="match status" value="1"/>
</dbReference>
<organism evidence="2 3">
    <name type="scientific">Caldimonas mangrovi</name>
    <dbReference type="NCBI Taxonomy" id="2944811"/>
    <lineage>
        <taxon>Bacteria</taxon>
        <taxon>Pseudomonadati</taxon>
        <taxon>Pseudomonadota</taxon>
        <taxon>Betaproteobacteria</taxon>
        <taxon>Burkholderiales</taxon>
        <taxon>Sphaerotilaceae</taxon>
        <taxon>Caldimonas</taxon>
    </lineage>
</organism>
<accession>A0ABT0YMT5</accession>
<dbReference type="SUPFAM" id="SSF55729">
    <property type="entry name" value="Acyl-CoA N-acyltransferases (Nat)"/>
    <property type="match status" value="1"/>
</dbReference>
<dbReference type="PANTHER" id="PTHR42791:SF1">
    <property type="entry name" value="N-ACETYLTRANSFERASE DOMAIN-CONTAINING PROTEIN"/>
    <property type="match status" value="1"/>
</dbReference>
<keyword evidence="2" id="KW-0012">Acyltransferase</keyword>
<evidence type="ECO:0000313" key="2">
    <source>
        <dbReference type="EMBL" id="MCM5679963.1"/>
    </source>
</evidence>
<keyword evidence="2" id="KW-0808">Transferase</keyword>
<sequence length="194" mass="21427">MTTTIKTATASDEAATIAVLALAFSTDPAARWTWPDPERYLQHFPNFATAFGGQAFAQGSAFYVDGHAGAALWLPPDVRPDDEALIALLLRTGSPQVQKDGAAVFEQMGRHHPQEPHWYLPFLGVDPLHQGKGYGAALMQHTLTLCDRDHALAYLESSNPKNIPLYERHGFELLGTIQVGTSPPIFPMRRRPRR</sequence>
<proteinExistence type="predicted"/>
<gene>
    <name evidence="2" type="ORF">M8A51_10505</name>
</gene>
<dbReference type="EC" id="2.3.1.-" evidence="2"/>
<dbReference type="CDD" id="cd04301">
    <property type="entry name" value="NAT_SF"/>
    <property type="match status" value="1"/>
</dbReference>